<dbReference type="InterPro" id="IPR015943">
    <property type="entry name" value="WD40/YVTN_repeat-like_dom_sf"/>
</dbReference>
<gene>
    <name evidence="3" type="ORF">SK069_01565</name>
</gene>
<dbReference type="Gene3D" id="2.130.10.10">
    <property type="entry name" value="YVTN repeat-like/Quinoprotein amine dehydrogenase"/>
    <property type="match status" value="2"/>
</dbReference>
<dbReference type="PANTHER" id="PTHR34512">
    <property type="entry name" value="CELL SURFACE PROTEIN"/>
    <property type="match status" value="1"/>
</dbReference>
<dbReference type="EMBL" id="JAXAVX010000001">
    <property type="protein sequence ID" value="MDX8150270.1"/>
    <property type="molecule type" value="Genomic_DNA"/>
</dbReference>
<evidence type="ECO:0000313" key="4">
    <source>
        <dbReference type="Proteomes" id="UP001277761"/>
    </source>
</evidence>
<dbReference type="InterPro" id="IPR002372">
    <property type="entry name" value="PQQ_rpt_dom"/>
</dbReference>
<feature type="region of interest" description="Disordered" evidence="1">
    <location>
        <begin position="44"/>
        <end position="68"/>
    </location>
</feature>
<dbReference type="InterPro" id="IPR018391">
    <property type="entry name" value="PQQ_b-propeller_rpt"/>
</dbReference>
<organism evidence="3 4">
    <name type="scientific">Patulibacter brassicae</name>
    <dbReference type="NCBI Taxonomy" id="1705717"/>
    <lineage>
        <taxon>Bacteria</taxon>
        <taxon>Bacillati</taxon>
        <taxon>Actinomycetota</taxon>
        <taxon>Thermoleophilia</taxon>
        <taxon>Solirubrobacterales</taxon>
        <taxon>Patulibacteraceae</taxon>
        <taxon>Patulibacter</taxon>
    </lineage>
</organism>
<evidence type="ECO:0000256" key="1">
    <source>
        <dbReference type="SAM" id="MobiDB-lite"/>
    </source>
</evidence>
<feature type="domain" description="Pyrrolo-quinoline quinone repeat" evidence="2">
    <location>
        <begin position="233"/>
        <end position="428"/>
    </location>
</feature>
<evidence type="ECO:0000259" key="2">
    <source>
        <dbReference type="Pfam" id="PF13360"/>
    </source>
</evidence>
<feature type="compositionally biased region" description="Basic and acidic residues" evidence="1">
    <location>
        <begin position="48"/>
        <end position="68"/>
    </location>
</feature>
<name>A0ABU4VFS0_9ACTN</name>
<reference evidence="3 4" key="1">
    <citation type="submission" date="2023-11" db="EMBL/GenBank/DDBJ databases">
        <authorList>
            <person name="Xu M."/>
            <person name="Jiang T."/>
        </authorList>
    </citation>
    <scope>NUCLEOTIDE SEQUENCE [LARGE SCALE GENOMIC DNA]</scope>
    <source>
        <strain evidence="3 4">SD</strain>
    </source>
</reference>
<evidence type="ECO:0000313" key="3">
    <source>
        <dbReference type="EMBL" id="MDX8150270.1"/>
    </source>
</evidence>
<dbReference type="PANTHER" id="PTHR34512:SF30">
    <property type="entry name" value="OUTER MEMBRANE PROTEIN ASSEMBLY FACTOR BAMB"/>
    <property type="match status" value="1"/>
</dbReference>
<protein>
    <submittedName>
        <fullName evidence="3">PQQ-binding-like beta-propeller repeat protein</fullName>
    </submittedName>
</protein>
<proteinExistence type="predicted"/>
<dbReference type="SMART" id="SM00564">
    <property type="entry name" value="PQQ"/>
    <property type="match status" value="6"/>
</dbReference>
<sequence length="452" mass="49878">MSGPSPSHGRRRRALALLGAVVLLLAVVGGALLYDRLRGPSEIEDPTVEFRDDPAPGPGGDRRPRKVDDAYDDGADWPLYGANQQRTRYLPFPKGVRRLQPPYSRPWRETGRVLLEFPPVLCGRRLYLLRDDGLLLAIERRTGKIAWKRRVGRLSASSPACGKRRVFVTVLHRSRSKRSAGRVVGFSTEGRLLWSRDLRGRSESSPLLAGDKLVFGTESGDVLALSPRTGRVVWRYRAGGKVKAAVARLGGALYVGDYAGRLHSIWLRTGRRRWTQDLGGSLYSTPAVAYGRVFVGNIDGSVAAVGARSGRIAWRRRATGYVYSSPAVAPVAGRGPTVFIGSYGGTLYALNARTGRPRWTRDTGGKLSGGVTVVGDLLLYSSLGRKRTIVRRARDGREVYQLHSGAFDPGISDGRRLYLLTYSSLYHLVPRAQARTDRRSLRRAARAAHRRR</sequence>
<dbReference type="SUPFAM" id="SSF50998">
    <property type="entry name" value="Quinoprotein alcohol dehydrogenase-like"/>
    <property type="match status" value="2"/>
</dbReference>
<comment type="caution">
    <text evidence="3">The sequence shown here is derived from an EMBL/GenBank/DDBJ whole genome shotgun (WGS) entry which is preliminary data.</text>
</comment>
<accession>A0ABU4VFS0</accession>
<keyword evidence="4" id="KW-1185">Reference proteome</keyword>
<dbReference type="Proteomes" id="UP001277761">
    <property type="component" value="Unassembled WGS sequence"/>
</dbReference>
<dbReference type="InterPro" id="IPR011047">
    <property type="entry name" value="Quinoprotein_ADH-like_sf"/>
</dbReference>
<dbReference type="Pfam" id="PF13360">
    <property type="entry name" value="PQQ_2"/>
    <property type="match status" value="1"/>
</dbReference>
<dbReference type="RefSeq" id="WP_319952421.1">
    <property type="nucleotide sequence ID" value="NZ_JAXAVX010000001.1"/>
</dbReference>